<protein>
    <submittedName>
        <fullName evidence="3">Predicted protein</fullName>
    </submittedName>
</protein>
<dbReference type="AlphaFoldDB" id="F0UNH8"/>
<evidence type="ECO:0000256" key="2">
    <source>
        <dbReference type="SAM" id="SignalP"/>
    </source>
</evidence>
<sequence length="167" mass="18741">MVAVLAVVLVLYGILLDTSKKRLCNGDHIMHPLRPLLVQRCGPKYQEQDRTAKESLTGHPVHTQPIPNKSPERSNLAYERILQVVTPNQHEQPNGGKLRAVQSARQARPLSCATRQDTLNFDIRIKPTATFQRQHEHHIIWSSTWLSSLGEAPLACTAQNRGYPSAN</sequence>
<accession>F0UNH8</accession>
<keyword evidence="2" id="KW-0732">Signal</keyword>
<gene>
    <name evidence="3" type="ORF">HCEG_06008</name>
</gene>
<proteinExistence type="predicted"/>
<feature type="region of interest" description="Disordered" evidence="1">
    <location>
        <begin position="47"/>
        <end position="72"/>
    </location>
</feature>
<evidence type="ECO:0000313" key="4">
    <source>
        <dbReference type="Proteomes" id="UP000008142"/>
    </source>
</evidence>
<evidence type="ECO:0000313" key="3">
    <source>
        <dbReference type="EMBL" id="EGC46793.1"/>
    </source>
</evidence>
<evidence type="ECO:0000256" key="1">
    <source>
        <dbReference type="SAM" id="MobiDB-lite"/>
    </source>
</evidence>
<organism evidence="4">
    <name type="scientific">Ajellomyces capsulatus (strain H88)</name>
    <name type="common">Darling's disease fungus</name>
    <name type="synonym">Histoplasma capsulatum</name>
    <dbReference type="NCBI Taxonomy" id="544711"/>
    <lineage>
        <taxon>Eukaryota</taxon>
        <taxon>Fungi</taxon>
        <taxon>Dikarya</taxon>
        <taxon>Ascomycota</taxon>
        <taxon>Pezizomycotina</taxon>
        <taxon>Eurotiomycetes</taxon>
        <taxon>Eurotiomycetidae</taxon>
        <taxon>Onygenales</taxon>
        <taxon>Ajellomycetaceae</taxon>
        <taxon>Histoplasma</taxon>
    </lineage>
</organism>
<dbReference type="Proteomes" id="UP000008142">
    <property type="component" value="Unassembled WGS sequence"/>
</dbReference>
<dbReference type="EMBL" id="DS990640">
    <property type="protein sequence ID" value="EGC46793.1"/>
    <property type="molecule type" value="Genomic_DNA"/>
</dbReference>
<feature type="signal peptide" evidence="2">
    <location>
        <begin position="1"/>
        <end position="26"/>
    </location>
</feature>
<dbReference type="OMA" id="QHEHHII"/>
<reference evidence="4" key="1">
    <citation type="submission" date="2008-07" db="EMBL/GenBank/DDBJ databases">
        <title>Annotation of Ajellomyces capsulatus strain H88.</title>
        <authorList>
            <person name="Champion M."/>
            <person name="Cuomo C."/>
            <person name="Ma L.-J."/>
            <person name="Henn M.R."/>
            <person name="Sil A."/>
            <person name="Goldman B."/>
            <person name="Young S.K."/>
            <person name="Kodira C.D."/>
            <person name="Zeng Q."/>
            <person name="Koehrsen M."/>
            <person name="Alvarado L."/>
            <person name="Berlin A."/>
            <person name="Borenstein D."/>
            <person name="Chen Z."/>
            <person name="Engels R."/>
            <person name="Freedman E."/>
            <person name="Gellesch M."/>
            <person name="Goldberg J."/>
            <person name="Griggs A."/>
            <person name="Gujja S."/>
            <person name="Heiman D."/>
            <person name="Hepburn T."/>
            <person name="Howarth C."/>
            <person name="Jen D."/>
            <person name="Larson L."/>
            <person name="Lewis B."/>
            <person name="Mehta T."/>
            <person name="Park D."/>
            <person name="Pearson M."/>
            <person name="Roberts A."/>
            <person name="Saif S."/>
            <person name="Shea T."/>
            <person name="Shenoy N."/>
            <person name="Sisk P."/>
            <person name="Stolte C."/>
            <person name="Sykes S."/>
            <person name="Walk T."/>
            <person name="White J."/>
            <person name="Yandava C."/>
            <person name="Klein B."/>
            <person name="McEwen J.G."/>
            <person name="Puccia R."/>
            <person name="Goldman G.H."/>
            <person name="Felipe M.S."/>
            <person name="Nino-Vega G."/>
            <person name="San-Blas G."/>
            <person name="Taylor J."/>
            <person name="Mendoza L."/>
            <person name="Galagan J."/>
            <person name="Nusbaum C."/>
            <person name="Birren B."/>
        </authorList>
    </citation>
    <scope>NUCLEOTIDE SEQUENCE [LARGE SCALE GENOMIC DNA]</scope>
    <source>
        <strain evidence="4">H88</strain>
    </source>
</reference>
<name>F0UNH8_AJEC8</name>
<dbReference type="HOGENOM" id="CLU_1815264_0_0_1"/>
<feature type="chain" id="PRO_5003258376" evidence="2">
    <location>
        <begin position="27"/>
        <end position="167"/>
    </location>
</feature>